<dbReference type="KEGG" id="gak:X907_2105"/>
<evidence type="ECO:0000313" key="2">
    <source>
        <dbReference type="EMBL" id="AZU04628.1"/>
    </source>
</evidence>
<dbReference type="GO" id="GO:0006275">
    <property type="term" value="P:regulation of DNA replication"/>
    <property type="evidence" value="ECO:0007669"/>
    <property type="project" value="InterPro"/>
</dbReference>
<keyword evidence="2" id="KW-0648">Protein biosynthesis</keyword>
<dbReference type="EMBL" id="CP018911">
    <property type="protein sequence ID" value="AZU04628.1"/>
    <property type="molecule type" value="Genomic_DNA"/>
</dbReference>
<protein>
    <submittedName>
        <fullName evidence="2">Replication initiation factor DnaA</fullName>
    </submittedName>
</protein>
<evidence type="ECO:0000313" key="3">
    <source>
        <dbReference type="Proteomes" id="UP000286954"/>
    </source>
</evidence>
<dbReference type="CDD" id="cd06571">
    <property type="entry name" value="Bac_DnaA_C"/>
    <property type="match status" value="1"/>
</dbReference>
<dbReference type="InterPro" id="IPR013159">
    <property type="entry name" value="DnaA_C"/>
</dbReference>
<dbReference type="SMART" id="SM00760">
    <property type="entry name" value="Bac_DnaA_C"/>
    <property type="match status" value="1"/>
</dbReference>
<reference evidence="2 3" key="1">
    <citation type="submission" date="2016-12" db="EMBL/GenBank/DDBJ databases">
        <title>The genome of dimorphic prosthecate Glycocaulis alkaliphilus 6b-8t, isolated from crude oil dictates its adaptability in petroleum environments.</title>
        <authorList>
            <person name="Wu X.-L."/>
            <person name="Geng S."/>
        </authorList>
    </citation>
    <scope>NUCLEOTIDE SEQUENCE [LARGE SCALE GENOMIC DNA]</scope>
    <source>
        <strain evidence="2 3">6B-8</strain>
    </source>
</reference>
<sequence length="151" mass="16349">MPGMALKQGVEDMENMHARGGQGRRTQDRVRLDRARAQLARQAAAFSLGVPVEAVQATGRGTAEAAQARQVAMYLAHVAFEMSLARVALAFGRDRSTVAHACHKIEDMRDDAGFDARLDDLETSLRAMPSPALPAAAPLNADGRHRAELCW</sequence>
<dbReference type="InterPro" id="IPR010921">
    <property type="entry name" value="Trp_repressor/repl_initiator"/>
</dbReference>
<dbReference type="AlphaFoldDB" id="A0A3T0EC07"/>
<name>A0A3T0EC07_9PROT</name>
<accession>A0A3T0EC07</accession>
<evidence type="ECO:0000259" key="1">
    <source>
        <dbReference type="SMART" id="SM00760"/>
    </source>
</evidence>
<dbReference type="GO" id="GO:0003743">
    <property type="term" value="F:translation initiation factor activity"/>
    <property type="evidence" value="ECO:0007669"/>
    <property type="project" value="UniProtKB-KW"/>
</dbReference>
<keyword evidence="2" id="KW-0396">Initiation factor</keyword>
<keyword evidence="3" id="KW-1185">Reference proteome</keyword>
<proteinExistence type="predicted"/>
<dbReference type="GO" id="GO:0005524">
    <property type="term" value="F:ATP binding"/>
    <property type="evidence" value="ECO:0007669"/>
    <property type="project" value="InterPro"/>
</dbReference>
<feature type="domain" description="Chromosomal replication initiator DnaA C-terminal" evidence="1">
    <location>
        <begin position="36"/>
        <end position="105"/>
    </location>
</feature>
<dbReference type="GO" id="GO:0006270">
    <property type="term" value="P:DNA replication initiation"/>
    <property type="evidence" value="ECO:0007669"/>
    <property type="project" value="InterPro"/>
</dbReference>
<dbReference type="Pfam" id="PF08299">
    <property type="entry name" value="Bac_DnaA_C"/>
    <property type="match status" value="1"/>
</dbReference>
<gene>
    <name evidence="2" type="ORF">X907_2105</name>
</gene>
<dbReference type="GO" id="GO:0043565">
    <property type="term" value="F:sequence-specific DNA binding"/>
    <property type="evidence" value="ECO:0007669"/>
    <property type="project" value="InterPro"/>
</dbReference>
<dbReference type="Gene3D" id="1.10.1750.10">
    <property type="match status" value="1"/>
</dbReference>
<dbReference type="Proteomes" id="UP000286954">
    <property type="component" value="Chromosome"/>
</dbReference>
<dbReference type="SUPFAM" id="SSF48295">
    <property type="entry name" value="TrpR-like"/>
    <property type="match status" value="1"/>
</dbReference>
<organism evidence="2 3">
    <name type="scientific">Glycocaulis alkaliphilus</name>
    <dbReference type="NCBI Taxonomy" id="1434191"/>
    <lineage>
        <taxon>Bacteria</taxon>
        <taxon>Pseudomonadati</taxon>
        <taxon>Pseudomonadota</taxon>
        <taxon>Alphaproteobacteria</taxon>
        <taxon>Maricaulales</taxon>
        <taxon>Maricaulaceae</taxon>
        <taxon>Glycocaulis</taxon>
    </lineage>
</organism>